<evidence type="ECO:0000256" key="1">
    <source>
        <dbReference type="SAM" id="MobiDB-lite"/>
    </source>
</evidence>
<dbReference type="OrthoDB" id="6428411at2759"/>
<proteinExistence type="predicted"/>
<accession>A0A8X6YD97</accession>
<dbReference type="Proteomes" id="UP000886998">
    <property type="component" value="Unassembled WGS sequence"/>
</dbReference>
<organism evidence="2 3">
    <name type="scientific">Trichonephila inaurata madagascariensis</name>
    <dbReference type="NCBI Taxonomy" id="2747483"/>
    <lineage>
        <taxon>Eukaryota</taxon>
        <taxon>Metazoa</taxon>
        <taxon>Ecdysozoa</taxon>
        <taxon>Arthropoda</taxon>
        <taxon>Chelicerata</taxon>
        <taxon>Arachnida</taxon>
        <taxon>Araneae</taxon>
        <taxon>Araneomorphae</taxon>
        <taxon>Entelegynae</taxon>
        <taxon>Araneoidea</taxon>
        <taxon>Nephilidae</taxon>
        <taxon>Trichonephila</taxon>
        <taxon>Trichonephila inaurata</taxon>
    </lineage>
</organism>
<name>A0A8X6YD97_9ARAC</name>
<dbReference type="EMBL" id="BMAV01017547">
    <property type="protein sequence ID" value="GFY69309.1"/>
    <property type="molecule type" value="Genomic_DNA"/>
</dbReference>
<dbReference type="AlphaFoldDB" id="A0A8X6YD97"/>
<evidence type="ECO:0000313" key="2">
    <source>
        <dbReference type="EMBL" id="GFY69309.1"/>
    </source>
</evidence>
<reference evidence="2" key="1">
    <citation type="submission" date="2020-08" db="EMBL/GenBank/DDBJ databases">
        <title>Multicomponent nature underlies the extraordinary mechanical properties of spider dragline silk.</title>
        <authorList>
            <person name="Kono N."/>
            <person name="Nakamura H."/>
            <person name="Mori M."/>
            <person name="Yoshida Y."/>
            <person name="Ohtoshi R."/>
            <person name="Malay A.D."/>
            <person name="Moran D.A.P."/>
            <person name="Tomita M."/>
            <person name="Numata K."/>
            <person name="Arakawa K."/>
        </authorList>
    </citation>
    <scope>NUCLEOTIDE SEQUENCE</scope>
</reference>
<gene>
    <name evidence="2" type="primary">AVEN_9702_1</name>
    <name evidence="2" type="ORF">TNIN_325471</name>
</gene>
<protein>
    <submittedName>
        <fullName evidence="2">Uncharacterized protein</fullName>
    </submittedName>
</protein>
<feature type="compositionally biased region" description="Basic and acidic residues" evidence="1">
    <location>
        <begin position="67"/>
        <end position="85"/>
    </location>
</feature>
<evidence type="ECO:0000313" key="3">
    <source>
        <dbReference type="Proteomes" id="UP000886998"/>
    </source>
</evidence>
<sequence length="402" mass="46175">MALKSYHSVFSDFDSDYLDASVFNDTHEFLNLAFIGSPNESLSCLHNDSPLSNLSLLLYSNRELKQESKNDSKTRALSENEDTKKPSYRNLSDLNYPDEIFQNNNTPTKADLKPYETVQHSSLTTEKCNDTNEFYFLPRWKYTQQCLPKTRTNSYQNLESESFAEISSIDDYSDSKFGTRPLGIDKRKFGKESGTTFLPKLTPEMCAKNSRDQKPEEPKMHTEFDYSNLVRRYLTLETECDSQEFTNKFGKRQPQWDYVYHELSTIQEMNSMSTNEICESLVNSNACDDVEDSDCEAAPEIFKPSASEDCFMKRGLSSSLPLNDLKIIQNNYIEQLAQERGILEESDLTLVSNEFTNPLTKYLEKSAEPSGLYSSCKLRSSYNMDSPSLISFLQHEMSCMED</sequence>
<feature type="region of interest" description="Disordered" evidence="1">
    <location>
        <begin position="67"/>
        <end position="90"/>
    </location>
</feature>
<keyword evidence="3" id="KW-1185">Reference proteome</keyword>
<comment type="caution">
    <text evidence="2">The sequence shown here is derived from an EMBL/GenBank/DDBJ whole genome shotgun (WGS) entry which is preliminary data.</text>
</comment>